<accession>A0A392NAH7</accession>
<organism evidence="2 3">
    <name type="scientific">Trifolium medium</name>
    <dbReference type="NCBI Taxonomy" id="97028"/>
    <lineage>
        <taxon>Eukaryota</taxon>
        <taxon>Viridiplantae</taxon>
        <taxon>Streptophyta</taxon>
        <taxon>Embryophyta</taxon>
        <taxon>Tracheophyta</taxon>
        <taxon>Spermatophyta</taxon>
        <taxon>Magnoliopsida</taxon>
        <taxon>eudicotyledons</taxon>
        <taxon>Gunneridae</taxon>
        <taxon>Pentapetalae</taxon>
        <taxon>rosids</taxon>
        <taxon>fabids</taxon>
        <taxon>Fabales</taxon>
        <taxon>Fabaceae</taxon>
        <taxon>Papilionoideae</taxon>
        <taxon>50 kb inversion clade</taxon>
        <taxon>NPAAA clade</taxon>
        <taxon>Hologalegina</taxon>
        <taxon>IRL clade</taxon>
        <taxon>Trifolieae</taxon>
        <taxon>Trifolium</taxon>
    </lineage>
</organism>
<dbReference type="Proteomes" id="UP000265520">
    <property type="component" value="Unassembled WGS sequence"/>
</dbReference>
<feature type="non-terminal residue" evidence="2">
    <location>
        <position position="72"/>
    </location>
</feature>
<keyword evidence="3" id="KW-1185">Reference proteome</keyword>
<evidence type="ECO:0000313" key="2">
    <source>
        <dbReference type="EMBL" id="MCH96846.1"/>
    </source>
</evidence>
<feature type="signal peptide" evidence="1">
    <location>
        <begin position="1"/>
        <end position="25"/>
    </location>
</feature>
<evidence type="ECO:0000256" key="1">
    <source>
        <dbReference type="SAM" id="SignalP"/>
    </source>
</evidence>
<protein>
    <submittedName>
        <fullName evidence="2">Uncharacterized protein</fullName>
    </submittedName>
</protein>
<keyword evidence="1" id="KW-0732">Signal</keyword>
<name>A0A392NAH7_9FABA</name>
<proteinExistence type="predicted"/>
<dbReference type="EMBL" id="LXQA010033415">
    <property type="protein sequence ID" value="MCH96846.1"/>
    <property type="molecule type" value="Genomic_DNA"/>
</dbReference>
<evidence type="ECO:0000313" key="3">
    <source>
        <dbReference type="Proteomes" id="UP000265520"/>
    </source>
</evidence>
<comment type="caution">
    <text evidence="2">The sequence shown here is derived from an EMBL/GenBank/DDBJ whole genome shotgun (WGS) entry which is preliminary data.</text>
</comment>
<gene>
    <name evidence="2" type="ORF">A2U01_0017836</name>
</gene>
<dbReference type="AlphaFoldDB" id="A0A392NAH7"/>
<reference evidence="2 3" key="1">
    <citation type="journal article" date="2018" name="Front. Plant Sci.">
        <title>Red Clover (Trifolium pratense) and Zigzag Clover (T. medium) - A Picture of Genomic Similarities and Differences.</title>
        <authorList>
            <person name="Dluhosova J."/>
            <person name="Istvanek J."/>
            <person name="Nedelnik J."/>
            <person name="Repkova J."/>
        </authorList>
    </citation>
    <scope>NUCLEOTIDE SEQUENCE [LARGE SCALE GENOMIC DNA]</scope>
    <source>
        <strain evidence="3">cv. 10/8</strain>
        <tissue evidence="2">Leaf</tissue>
    </source>
</reference>
<feature type="chain" id="PRO_5017297898" evidence="1">
    <location>
        <begin position="26"/>
        <end position="72"/>
    </location>
</feature>
<sequence length="72" mass="7475">MENLVKKFLIAFVAMAAIFLATVQGLPPCCVAGNICEPIICNHPGPCCISTDGIGGSTYPPMPSIVNQDSHG</sequence>